<dbReference type="PRINTS" id="PR00119">
    <property type="entry name" value="CATATPASE"/>
</dbReference>
<dbReference type="Gene3D" id="3.40.1110.10">
    <property type="entry name" value="Calcium-transporting ATPase, cytoplasmic domain N"/>
    <property type="match status" value="1"/>
</dbReference>
<dbReference type="GO" id="GO:0015203">
    <property type="term" value="F:polyamine transmembrane transporter activity"/>
    <property type="evidence" value="ECO:0007669"/>
    <property type="project" value="TreeGrafter"/>
</dbReference>
<dbReference type="GO" id="GO:0019829">
    <property type="term" value="F:ATPase-coupled monoatomic cation transmembrane transporter activity"/>
    <property type="evidence" value="ECO:0007669"/>
    <property type="project" value="TreeGrafter"/>
</dbReference>
<accession>A0A8X6I264</accession>
<dbReference type="OrthoDB" id="6423139at2759"/>
<dbReference type="InterPro" id="IPR023214">
    <property type="entry name" value="HAD_sf"/>
</dbReference>
<dbReference type="Gene3D" id="3.40.50.1000">
    <property type="entry name" value="HAD superfamily/HAD-like"/>
    <property type="match status" value="2"/>
</dbReference>
<feature type="non-terminal residue" evidence="13">
    <location>
        <position position="1"/>
    </location>
</feature>
<dbReference type="SFLD" id="SFLDG00002">
    <property type="entry name" value="C1.7:_P-type_atpase_like"/>
    <property type="match status" value="1"/>
</dbReference>
<dbReference type="InterPro" id="IPR018303">
    <property type="entry name" value="ATPase_P-typ_P_site"/>
</dbReference>
<comment type="similarity">
    <text evidence="2">Belongs to the cation transport ATPase (P-type) (TC 3.A.3) family. Type V subfamily.</text>
</comment>
<dbReference type="PANTHER" id="PTHR45630">
    <property type="entry name" value="CATION-TRANSPORTING ATPASE-RELATED"/>
    <property type="match status" value="1"/>
</dbReference>
<evidence type="ECO:0000256" key="4">
    <source>
        <dbReference type="ARBA" id="ARBA00022692"/>
    </source>
</evidence>
<comment type="subcellular location">
    <subcellularLocation>
        <location evidence="1">Membrane</location>
        <topology evidence="1">Multi-pass membrane protein</topology>
    </subcellularLocation>
</comment>
<dbReference type="SFLD" id="SFLDS00003">
    <property type="entry name" value="Haloacid_Dehalogenase"/>
    <property type="match status" value="1"/>
</dbReference>
<evidence type="ECO:0000313" key="14">
    <source>
        <dbReference type="Proteomes" id="UP000887116"/>
    </source>
</evidence>
<dbReference type="SFLD" id="SFLDF00027">
    <property type="entry name" value="p-type_atpase"/>
    <property type="match status" value="1"/>
</dbReference>
<dbReference type="GO" id="GO:0140358">
    <property type="term" value="F:P-type transmembrane transporter activity"/>
    <property type="evidence" value="ECO:0007669"/>
    <property type="project" value="InterPro"/>
</dbReference>
<dbReference type="InterPro" id="IPR023298">
    <property type="entry name" value="ATPase_P-typ_TM_dom_sf"/>
</dbReference>
<evidence type="ECO:0000256" key="2">
    <source>
        <dbReference type="ARBA" id="ARBA00006000"/>
    </source>
</evidence>
<protein>
    <submittedName>
        <fullName evidence="13">Probable cation-transporting ATPase 13A3</fullName>
    </submittedName>
</protein>
<gene>
    <name evidence="13" type="primary">Atp13a3</name>
    <name evidence="13" type="ORF">TNCT_250931</name>
</gene>
<keyword evidence="6" id="KW-0547">Nucleotide-binding</keyword>
<keyword evidence="9" id="KW-1278">Translocase</keyword>
<evidence type="ECO:0000256" key="8">
    <source>
        <dbReference type="ARBA" id="ARBA00022842"/>
    </source>
</evidence>
<dbReference type="PROSITE" id="PS01229">
    <property type="entry name" value="COF_2"/>
    <property type="match status" value="1"/>
</dbReference>
<feature type="transmembrane region" description="Helical" evidence="12">
    <location>
        <begin position="57"/>
        <end position="77"/>
    </location>
</feature>
<dbReference type="Pfam" id="PF00702">
    <property type="entry name" value="Hydrolase"/>
    <property type="match status" value="1"/>
</dbReference>
<dbReference type="InterPro" id="IPR001757">
    <property type="entry name" value="P_typ_ATPase"/>
</dbReference>
<dbReference type="Gene3D" id="1.20.1110.10">
    <property type="entry name" value="Calcium-transporting ATPase, transmembrane domain"/>
    <property type="match status" value="1"/>
</dbReference>
<dbReference type="EMBL" id="BMAO01019786">
    <property type="protein sequence ID" value="GFR32870.1"/>
    <property type="molecule type" value="Genomic_DNA"/>
</dbReference>
<feature type="transmembrane region" description="Helical" evidence="12">
    <location>
        <begin position="89"/>
        <end position="112"/>
    </location>
</feature>
<dbReference type="InterPro" id="IPR044492">
    <property type="entry name" value="P_typ_ATPase_HD_dom"/>
</dbReference>
<keyword evidence="4 12" id="KW-0812">Transmembrane</keyword>
<dbReference type="FunFam" id="3.40.50.1000:FF:000068">
    <property type="entry name" value="Cation-transporting ATPase"/>
    <property type="match status" value="1"/>
</dbReference>
<evidence type="ECO:0000256" key="7">
    <source>
        <dbReference type="ARBA" id="ARBA00022840"/>
    </source>
</evidence>
<reference evidence="13" key="1">
    <citation type="submission" date="2020-07" db="EMBL/GenBank/DDBJ databases">
        <title>Multicomponent nature underlies the extraordinary mechanical properties of spider dragline silk.</title>
        <authorList>
            <person name="Kono N."/>
            <person name="Nakamura H."/>
            <person name="Mori M."/>
            <person name="Yoshida Y."/>
            <person name="Ohtoshi R."/>
            <person name="Malay A.D."/>
            <person name="Moran D.A.P."/>
            <person name="Tomita M."/>
            <person name="Numata K."/>
            <person name="Arakawa K."/>
        </authorList>
    </citation>
    <scope>NUCLEOTIDE SEQUENCE</scope>
</reference>
<dbReference type="FunFam" id="1.20.1110.10:FF:000023">
    <property type="entry name" value="Cation-transporting ATPase"/>
    <property type="match status" value="1"/>
</dbReference>
<name>A0A8X6I264_TRICU</name>
<dbReference type="InterPro" id="IPR006544">
    <property type="entry name" value="P-type_TPase_V"/>
</dbReference>
<dbReference type="InterPro" id="IPR023299">
    <property type="entry name" value="ATPase_P-typ_cyto_dom_N"/>
</dbReference>
<evidence type="ECO:0000256" key="12">
    <source>
        <dbReference type="SAM" id="Phobius"/>
    </source>
</evidence>
<evidence type="ECO:0000256" key="3">
    <source>
        <dbReference type="ARBA" id="ARBA00022553"/>
    </source>
</evidence>
<dbReference type="GO" id="GO:0046872">
    <property type="term" value="F:metal ion binding"/>
    <property type="evidence" value="ECO:0007669"/>
    <property type="project" value="UniProtKB-KW"/>
</dbReference>
<keyword evidence="8" id="KW-0460">Magnesium</keyword>
<dbReference type="AlphaFoldDB" id="A0A8X6I264"/>
<dbReference type="PROSITE" id="PS00154">
    <property type="entry name" value="ATPASE_E1_E2"/>
    <property type="match status" value="1"/>
</dbReference>
<keyword evidence="5" id="KW-0479">Metal-binding</keyword>
<dbReference type="GO" id="GO:0005524">
    <property type="term" value="F:ATP binding"/>
    <property type="evidence" value="ECO:0007669"/>
    <property type="project" value="UniProtKB-KW"/>
</dbReference>
<evidence type="ECO:0000256" key="1">
    <source>
        <dbReference type="ARBA" id="ARBA00004141"/>
    </source>
</evidence>
<organism evidence="13 14">
    <name type="scientific">Trichonephila clavata</name>
    <name type="common">Joro spider</name>
    <name type="synonym">Nephila clavata</name>
    <dbReference type="NCBI Taxonomy" id="2740835"/>
    <lineage>
        <taxon>Eukaryota</taxon>
        <taxon>Metazoa</taxon>
        <taxon>Ecdysozoa</taxon>
        <taxon>Arthropoda</taxon>
        <taxon>Chelicerata</taxon>
        <taxon>Arachnida</taxon>
        <taxon>Araneae</taxon>
        <taxon>Araneomorphae</taxon>
        <taxon>Entelegynae</taxon>
        <taxon>Araneoidea</taxon>
        <taxon>Nephilidae</taxon>
        <taxon>Trichonephila</taxon>
    </lineage>
</organism>
<sequence>HQTEHPLLWHGSPALQKHPSERRPSCSLSHWVFDFKGELVRSILFPKPVGLKLYSDLLKCMVIFFLLGTVPVIYTAVISIQLRVYVGEALLFVLNVVTFFVPPSLPAVLTSINEQAQRRLRKQGIYCLNSRYINFAGGLDVVCFDKTGTLTEDDLDILAAVPVRDQKFESAVLNLDQISSEDVIKAMATCHSLARIDGEVKGYNLDQKMFQLTGWGLQEPTLESHTAFDYVPPRIVTGKTSSGKEESIAIVKMFPFESSLKRMSVVTQTEGRDHFDVFLKGAPELVITLSRKETVPDDVLEKLTRDFLEKDLEFLGLVVLENKLKPETIPALNTLKDADIRSVMVTGDNLLTAITVSKKCGMIEEHDSVVIIKAELVSSFKSTFKNLLKVAYNYANFPISGKNGALKDMILEKSNGHFNDTYVPIEEQCHVAMDGETFNLIRQYDSELLEKVVLKGAIFARMLPEHKLYLIESFQNLGYHVGMCGDGANDCGALKTAHTGVSLSMAEASVAAPFTSTQQNVQCIPTLIR</sequence>
<dbReference type="GO" id="GO:0006874">
    <property type="term" value="P:intracellular calcium ion homeostasis"/>
    <property type="evidence" value="ECO:0007669"/>
    <property type="project" value="TreeGrafter"/>
</dbReference>
<dbReference type="GO" id="GO:0016020">
    <property type="term" value="C:membrane"/>
    <property type="evidence" value="ECO:0007669"/>
    <property type="project" value="UniProtKB-SubCell"/>
</dbReference>
<evidence type="ECO:0000256" key="5">
    <source>
        <dbReference type="ARBA" id="ARBA00022723"/>
    </source>
</evidence>
<keyword evidence="14" id="KW-1185">Reference proteome</keyword>
<dbReference type="PANTHER" id="PTHR45630:SF8">
    <property type="entry name" value="CATION-TRANSPORTING ATPASE"/>
    <property type="match status" value="1"/>
</dbReference>
<dbReference type="SUPFAM" id="SSF56784">
    <property type="entry name" value="HAD-like"/>
    <property type="match status" value="1"/>
</dbReference>
<evidence type="ECO:0000256" key="6">
    <source>
        <dbReference type="ARBA" id="ARBA00022741"/>
    </source>
</evidence>
<evidence type="ECO:0000313" key="13">
    <source>
        <dbReference type="EMBL" id="GFR32870.1"/>
    </source>
</evidence>
<evidence type="ECO:0000256" key="10">
    <source>
        <dbReference type="ARBA" id="ARBA00022989"/>
    </source>
</evidence>
<keyword evidence="11 12" id="KW-0472">Membrane</keyword>
<dbReference type="SUPFAM" id="SSF81660">
    <property type="entry name" value="Metal cation-transporting ATPase, ATP-binding domain N"/>
    <property type="match status" value="1"/>
</dbReference>
<evidence type="ECO:0000256" key="11">
    <source>
        <dbReference type="ARBA" id="ARBA00023136"/>
    </source>
</evidence>
<proteinExistence type="inferred from homology"/>
<comment type="caution">
    <text evidence="13">The sequence shown here is derived from an EMBL/GenBank/DDBJ whole genome shotgun (WGS) entry which is preliminary data.</text>
</comment>
<keyword evidence="7" id="KW-0067">ATP-binding</keyword>
<dbReference type="SUPFAM" id="SSF81665">
    <property type="entry name" value="Calcium ATPase, transmembrane domain M"/>
    <property type="match status" value="1"/>
</dbReference>
<dbReference type="Proteomes" id="UP000887116">
    <property type="component" value="Unassembled WGS sequence"/>
</dbReference>
<keyword evidence="10 12" id="KW-1133">Transmembrane helix</keyword>
<dbReference type="NCBIfam" id="TIGR01494">
    <property type="entry name" value="ATPase_P-type"/>
    <property type="match status" value="2"/>
</dbReference>
<evidence type="ECO:0000256" key="9">
    <source>
        <dbReference type="ARBA" id="ARBA00022967"/>
    </source>
</evidence>
<dbReference type="GO" id="GO:0016887">
    <property type="term" value="F:ATP hydrolysis activity"/>
    <property type="evidence" value="ECO:0007669"/>
    <property type="project" value="InterPro"/>
</dbReference>
<keyword evidence="3" id="KW-0597">Phosphoprotein</keyword>
<dbReference type="InterPro" id="IPR036412">
    <property type="entry name" value="HAD-like_sf"/>
</dbReference>